<dbReference type="GO" id="GO:0004048">
    <property type="term" value="F:anthranilate phosphoribosyltransferase activity"/>
    <property type="evidence" value="ECO:0007669"/>
    <property type="project" value="InterPro"/>
</dbReference>
<feature type="domain" description="Glycosyl transferase family 3 N-terminal" evidence="5">
    <location>
        <begin position="1"/>
        <end position="40"/>
    </location>
</feature>
<dbReference type="PANTHER" id="PTHR43285">
    <property type="entry name" value="ANTHRANILATE PHOSPHORIBOSYLTRANSFERASE"/>
    <property type="match status" value="1"/>
</dbReference>
<dbReference type="InterPro" id="IPR017459">
    <property type="entry name" value="Glycosyl_Trfase_fam3_N_dom"/>
</dbReference>
<dbReference type="NCBIfam" id="NF006564">
    <property type="entry name" value="PRK09071.1"/>
    <property type="match status" value="1"/>
</dbReference>
<proteinExistence type="predicted"/>
<dbReference type="Pfam" id="PF02885">
    <property type="entry name" value="Glycos_trans_3N"/>
    <property type="match status" value="1"/>
</dbReference>
<evidence type="ECO:0000259" key="4">
    <source>
        <dbReference type="Pfam" id="PF00591"/>
    </source>
</evidence>
<dbReference type="SUPFAM" id="SSF47648">
    <property type="entry name" value="Nucleoside phosphorylase/phosphoribosyltransferase N-terminal domain"/>
    <property type="match status" value="1"/>
</dbReference>
<evidence type="ECO:0000256" key="2">
    <source>
        <dbReference type="ARBA" id="ARBA00022679"/>
    </source>
</evidence>
<dbReference type="GO" id="GO:0000162">
    <property type="term" value="P:L-tryptophan biosynthetic process"/>
    <property type="evidence" value="ECO:0007669"/>
    <property type="project" value="UniProtKB-KW"/>
</dbReference>
<dbReference type="InterPro" id="IPR005940">
    <property type="entry name" value="Anthranilate_Pribosyl_Tfrase"/>
</dbReference>
<feature type="domain" description="Glycosyl transferase family 3" evidence="4">
    <location>
        <begin position="71"/>
        <end position="291"/>
    </location>
</feature>
<keyword evidence="7" id="KW-1185">Reference proteome</keyword>
<keyword evidence="3" id="KW-0028">Amino-acid biosynthesis</keyword>
<keyword evidence="2 6" id="KW-0808">Transferase</keyword>
<evidence type="ECO:0000313" key="6">
    <source>
        <dbReference type="EMBL" id="SDK75517.1"/>
    </source>
</evidence>
<evidence type="ECO:0000256" key="1">
    <source>
        <dbReference type="ARBA" id="ARBA00022676"/>
    </source>
</evidence>
<name>A0A1G9EH67_9RHOB</name>
<dbReference type="EMBL" id="FNEK01000052">
    <property type="protein sequence ID" value="SDK75517.1"/>
    <property type="molecule type" value="Genomic_DNA"/>
</dbReference>
<dbReference type="Gene3D" id="3.40.1030.10">
    <property type="entry name" value="Nucleoside phosphorylase/phosphoribosyltransferase catalytic domain"/>
    <property type="match status" value="1"/>
</dbReference>
<dbReference type="GO" id="GO:0005829">
    <property type="term" value="C:cytosol"/>
    <property type="evidence" value="ECO:0007669"/>
    <property type="project" value="TreeGrafter"/>
</dbReference>
<accession>A0A1G9EH67</accession>
<dbReference type="InterPro" id="IPR035902">
    <property type="entry name" value="Nuc_phospho_transferase"/>
</dbReference>
<sequence length="305" mass="31515">MAQILAGTAAPEAVGALLMLMRYRGETPEELAGFTLALRAALPDWPGLPPALDWPSFAAGRTRGLPWFLLSARLLAEAGHPVLLHGWNAHQAVAASVTAALPHAGIGQATSLDDAARIIAETGIAYLSLSDYAPRALDLLQLRDVLGLRSTVNTVLRLVNPAGALTSVQGVFHPPYLALQSEAALMLGLQRSCVIKGGGGEFERNPAKAMPLSGICAGALRKGTAPALLGETHARLADGPQLSTSPAALSALWSGEAEDSFAEAIVTGTAALALLSMGTAATSAEADAQARVLWSARTPVMERIA</sequence>
<evidence type="ECO:0000256" key="3">
    <source>
        <dbReference type="ARBA" id="ARBA00022822"/>
    </source>
</evidence>
<dbReference type="InterPro" id="IPR036320">
    <property type="entry name" value="Glycosyl_Trfase_fam3_N_dom_sf"/>
</dbReference>
<evidence type="ECO:0000313" key="7">
    <source>
        <dbReference type="Proteomes" id="UP000199382"/>
    </source>
</evidence>
<dbReference type="AlphaFoldDB" id="A0A1G9EH67"/>
<dbReference type="SUPFAM" id="SSF52418">
    <property type="entry name" value="Nucleoside phosphorylase/phosphoribosyltransferase catalytic domain"/>
    <property type="match status" value="1"/>
</dbReference>
<evidence type="ECO:0000259" key="5">
    <source>
        <dbReference type="Pfam" id="PF02885"/>
    </source>
</evidence>
<dbReference type="PANTHER" id="PTHR43285:SF2">
    <property type="entry name" value="ANTHRANILATE PHOSPHORIBOSYLTRANSFERASE"/>
    <property type="match status" value="1"/>
</dbReference>
<keyword evidence="3" id="KW-0057">Aromatic amino acid biosynthesis</keyword>
<organism evidence="6 7">
    <name type="scientific">Aliiruegeria lutimaris</name>
    <dbReference type="NCBI Taxonomy" id="571298"/>
    <lineage>
        <taxon>Bacteria</taxon>
        <taxon>Pseudomonadati</taxon>
        <taxon>Pseudomonadota</taxon>
        <taxon>Alphaproteobacteria</taxon>
        <taxon>Rhodobacterales</taxon>
        <taxon>Roseobacteraceae</taxon>
        <taxon>Aliiruegeria</taxon>
    </lineage>
</organism>
<reference evidence="6 7" key="1">
    <citation type="submission" date="2016-10" db="EMBL/GenBank/DDBJ databases">
        <authorList>
            <person name="de Groot N.N."/>
        </authorList>
    </citation>
    <scope>NUCLEOTIDE SEQUENCE [LARGE SCALE GENOMIC DNA]</scope>
    <source>
        <strain evidence="6 7">DSM 25294</strain>
    </source>
</reference>
<protein>
    <submittedName>
        <fullName evidence="6">Anthranilate phosphoribosyltransferase</fullName>
    </submittedName>
</protein>
<keyword evidence="3" id="KW-0822">Tryptophan biosynthesis</keyword>
<dbReference type="Pfam" id="PF00591">
    <property type="entry name" value="Glycos_transf_3"/>
    <property type="match status" value="1"/>
</dbReference>
<dbReference type="STRING" id="571298.SAMN04488026_105229"/>
<dbReference type="Proteomes" id="UP000199382">
    <property type="component" value="Unassembled WGS sequence"/>
</dbReference>
<gene>
    <name evidence="6" type="ORF">SAMN04488026_105229</name>
</gene>
<dbReference type="Gene3D" id="1.20.970.10">
    <property type="entry name" value="Transferase, Pyrimidine Nucleoside Phosphorylase, Chain C"/>
    <property type="match status" value="1"/>
</dbReference>
<keyword evidence="1 6" id="KW-0328">Glycosyltransferase</keyword>
<dbReference type="InterPro" id="IPR000312">
    <property type="entry name" value="Glycosyl_Trfase_fam3"/>
</dbReference>